<dbReference type="AlphaFoldDB" id="A0A5J6GJI9"/>
<name>A0A5J6GJI9_STRKN</name>
<keyword evidence="1" id="KW-0472">Membrane</keyword>
<dbReference type="Proteomes" id="UP000325529">
    <property type="component" value="Chromosome"/>
</dbReference>
<keyword evidence="1" id="KW-1133">Transmembrane helix</keyword>
<dbReference type="InterPro" id="IPR025828">
    <property type="entry name" value="Put_sensor_dom"/>
</dbReference>
<evidence type="ECO:0000313" key="4">
    <source>
        <dbReference type="Proteomes" id="UP000325529"/>
    </source>
</evidence>
<protein>
    <recommendedName>
        <fullName evidence="2">Putative sensor domain-containing protein</fullName>
    </recommendedName>
</protein>
<dbReference type="EMBL" id="CP023699">
    <property type="protein sequence ID" value="QEU93296.1"/>
    <property type="molecule type" value="Genomic_DNA"/>
</dbReference>
<dbReference type="Pfam" id="PF13796">
    <property type="entry name" value="Sensor"/>
    <property type="match status" value="1"/>
</dbReference>
<sequence length="94" mass="9316">MSTSTLSYAASAAAPLQAPGTGSVRREHVGFWRAPFAAVTYREIGHVLVSLPVAIAGFGFAVAAVALGAGLLVTVLGLPVLAAALAAARGLGPF</sequence>
<evidence type="ECO:0000256" key="1">
    <source>
        <dbReference type="SAM" id="Phobius"/>
    </source>
</evidence>
<keyword evidence="1" id="KW-0812">Transmembrane</keyword>
<feature type="domain" description="Putative sensor" evidence="2">
    <location>
        <begin position="46"/>
        <end position="92"/>
    </location>
</feature>
<reference evidence="3 4" key="1">
    <citation type="submission" date="2017-09" db="EMBL/GenBank/DDBJ databases">
        <authorList>
            <person name="Lee N."/>
            <person name="Cho B.-K."/>
        </authorList>
    </citation>
    <scope>NUCLEOTIDE SEQUENCE [LARGE SCALE GENOMIC DNA]</scope>
    <source>
        <strain evidence="3 4">ATCC 12853</strain>
    </source>
</reference>
<gene>
    <name evidence="3" type="ORF">CP970_22330</name>
</gene>
<feature type="transmembrane region" description="Helical" evidence="1">
    <location>
        <begin position="55"/>
        <end position="88"/>
    </location>
</feature>
<evidence type="ECO:0000259" key="2">
    <source>
        <dbReference type="Pfam" id="PF13796"/>
    </source>
</evidence>
<organism evidence="3 4">
    <name type="scientific">Streptomyces kanamyceticus</name>
    <dbReference type="NCBI Taxonomy" id="1967"/>
    <lineage>
        <taxon>Bacteria</taxon>
        <taxon>Bacillati</taxon>
        <taxon>Actinomycetota</taxon>
        <taxon>Actinomycetes</taxon>
        <taxon>Kitasatosporales</taxon>
        <taxon>Streptomycetaceae</taxon>
        <taxon>Streptomyces</taxon>
    </lineage>
</organism>
<accession>A0A5J6GJI9</accession>
<dbReference type="KEGG" id="ska:CP970_22330"/>
<proteinExistence type="predicted"/>
<evidence type="ECO:0000313" key="3">
    <source>
        <dbReference type="EMBL" id="QEU93296.1"/>
    </source>
</evidence>
<keyword evidence="4" id="KW-1185">Reference proteome</keyword>
<dbReference type="RefSeq" id="WP_055554614.1">
    <property type="nucleotide sequence ID" value="NZ_CP023699.1"/>
</dbReference>